<feature type="transmembrane region" description="Helical" evidence="6">
    <location>
        <begin position="173"/>
        <end position="194"/>
    </location>
</feature>
<feature type="transmembrane region" description="Helical" evidence="6">
    <location>
        <begin position="526"/>
        <end position="542"/>
    </location>
</feature>
<dbReference type="InterPro" id="IPR002541">
    <property type="entry name" value="Cyt_c_assembly"/>
</dbReference>
<evidence type="ECO:0000256" key="3">
    <source>
        <dbReference type="ARBA" id="ARBA00022748"/>
    </source>
</evidence>
<evidence type="ECO:0000259" key="7">
    <source>
        <dbReference type="Pfam" id="PF01578"/>
    </source>
</evidence>
<evidence type="ECO:0000256" key="4">
    <source>
        <dbReference type="ARBA" id="ARBA00022989"/>
    </source>
</evidence>
<dbReference type="Proteomes" id="UP001319045">
    <property type="component" value="Chromosome"/>
</dbReference>
<feature type="domain" description="ResB-like" evidence="8">
    <location>
        <begin position="47"/>
        <end position="164"/>
    </location>
</feature>
<feature type="transmembrane region" description="Helical" evidence="6">
    <location>
        <begin position="638"/>
        <end position="660"/>
    </location>
</feature>
<protein>
    <submittedName>
        <fullName evidence="9">Cytochrome c biogenesis protein</fullName>
    </submittedName>
</protein>
<feature type="domain" description="Cytochrome c assembly protein" evidence="7">
    <location>
        <begin position="521"/>
        <end position="726"/>
    </location>
</feature>
<feature type="transmembrane region" description="Helical" evidence="6">
    <location>
        <begin position="488"/>
        <end position="514"/>
    </location>
</feature>
<keyword evidence="2 6" id="KW-0812">Transmembrane</keyword>
<evidence type="ECO:0000256" key="5">
    <source>
        <dbReference type="ARBA" id="ARBA00023136"/>
    </source>
</evidence>
<evidence type="ECO:0000313" key="9">
    <source>
        <dbReference type="EMBL" id="BCS86177.1"/>
    </source>
</evidence>
<feature type="transmembrane region" description="Helical" evidence="6">
    <location>
        <begin position="49"/>
        <end position="72"/>
    </location>
</feature>
<dbReference type="InterPro" id="IPR045062">
    <property type="entry name" value="Cyt_c_biogenesis_CcsA/CcmC"/>
</dbReference>
<reference evidence="9 10" key="1">
    <citation type="journal article" date="2022" name="Int. J. Syst. Evol. Microbiol.">
        <title>Prevotella herbatica sp. nov., a plant polysaccharide-decomposing anaerobic bacterium isolated from a methanogenic reactor.</title>
        <authorList>
            <person name="Uek A."/>
            <person name="Tonouchi A."/>
            <person name="Kaku N."/>
            <person name="Ueki K."/>
        </authorList>
    </citation>
    <scope>NUCLEOTIDE SEQUENCE [LARGE SCALE GENOMIC DNA]</scope>
    <source>
        <strain evidence="9 10">WR041</strain>
    </source>
</reference>
<dbReference type="PANTHER" id="PTHR30071">
    <property type="entry name" value="HEME EXPORTER PROTEIN C"/>
    <property type="match status" value="1"/>
</dbReference>
<evidence type="ECO:0000256" key="6">
    <source>
        <dbReference type="SAM" id="Phobius"/>
    </source>
</evidence>
<feature type="transmembrane region" description="Helical" evidence="6">
    <location>
        <begin position="547"/>
        <end position="566"/>
    </location>
</feature>
<name>A0ABM8I1G3_9BACT</name>
<dbReference type="PANTHER" id="PTHR30071:SF1">
    <property type="entry name" value="CYTOCHROME B_B6 PROTEIN-RELATED"/>
    <property type="match status" value="1"/>
</dbReference>
<gene>
    <name evidence="9" type="ORF">prwr041_20700</name>
</gene>
<dbReference type="InterPro" id="IPR007816">
    <property type="entry name" value="ResB-like_domain"/>
</dbReference>
<dbReference type="Pfam" id="PF05140">
    <property type="entry name" value="ResB"/>
    <property type="match status" value="1"/>
</dbReference>
<comment type="subcellular location">
    <subcellularLocation>
        <location evidence="1">Membrane</location>
        <topology evidence="1">Multi-pass membrane protein</topology>
    </subcellularLocation>
</comment>
<feature type="transmembrane region" description="Helical" evidence="6">
    <location>
        <begin position="214"/>
        <end position="232"/>
    </location>
</feature>
<evidence type="ECO:0000313" key="10">
    <source>
        <dbReference type="Proteomes" id="UP001319045"/>
    </source>
</evidence>
<organism evidence="9 10">
    <name type="scientific">Prevotella herbatica</name>
    <dbReference type="NCBI Taxonomy" id="2801997"/>
    <lineage>
        <taxon>Bacteria</taxon>
        <taxon>Pseudomonadati</taxon>
        <taxon>Bacteroidota</taxon>
        <taxon>Bacteroidia</taxon>
        <taxon>Bacteroidales</taxon>
        <taxon>Prevotellaceae</taxon>
        <taxon>Prevotella</taxon>
    </lineage>
</organism>
<proteinExistence type="predicted"/>
<feature type="transmembrane region" description="Helical" evidence="6">
    <location>
        <begin position="586"/>
        <end position="613"/>
    </location>
</feature>
<keyword evidence="5 6" id="KW-0472">Membrane</keyword>
<keyword evidence="10" id="KW-1185">Reference proteome</keyword>
<accession>A0ABM8I1G3</accession>
<evidence type="ECO:0000259" key="8">
    <source>
        <dbReference type="Pfam" id="PF05140"/>
    </source>
</evidence>
<keyword evidence="4 6" id="KW-1133">Transmembrane helix</keyword>
<evidence type="ECO:0000256" key="2">
    <source>
        <dbReference type="ARBA" id="ARBA00022692"/>
    </source>
</evidence>
<feature type="transmembrane region" description="Helical" evidence="6">
    <location>
        <begin position="700"/>
        <end position="722"/>
    </location>
</feature>
<sequence>MAAATFIEYSKGTQFVSTHIYGSWWFCMLWGALAIGTITYIIKMRMHSATLLLLHTSFIVILTGALITHLFAIKGLVHIRKGITTNQYIVNNGKEIKTLPFNIRLNNFNIIYNNGTSAPKDYISYITITDDKQSKDGYISINNIFTYNFVRLYQTSYDDDGNGTYLTINSDPYGIAISYTGYALLFFSLIWLLIDPNGSYRKLLKSPLLKKGMLCIMFLCGFSSVTQAASTLPDISANKFGKLDIMYNNRICPIQTFAIDFTEKLYGSSSYNDYSAEQVLTGFIFWNDEWKNEPIIKIKDNTLRKYFGLPKYISINQLFDKNLGGYILGPAVQEYYQGNHDKLHKAIIEIDDKVQLIMSLRHGEPFKIFPYGKGDNIIWYSPKAQVPKSMDTDKAMFVKNIFTLLNQSAHSGNYNQFNSLIAKIRIYQEQNGGNTLPSVTQVIAELTYNRIPFANILFMINITMGFITLLYSIYRLTSIKNNRHITKIISYTSIIIMLLSFIALTYCEILRWIISKNIPMANGYETMLLLAWFVMLFSLIFYHRFKILITFGFLMSGFFLLVSHIGQMDPQITPIMPVLSSPLLSIHVSIIMMSFALLSLTFICGLTALILYVTHRIKHDEKTIIDNQLSSLYLLSKILLYPAMSALGIGIFVGAIWANISWGQYWSWDPKEVWALITFMFYAIVLHKKSLPVFNSPLYYHIYTTVAFAMILMTYFGVNYFLGGMHSYA</sequence>
<keyword evidence="3" id="KW-0201">Cytochrome c-type biogenesis</keyword>
<feature type="transmembrane region" description="Helical" evidence="6">
    <location>
        <begin position="456"/>
        <end position="476"/>
    </location>
</feature>
<dbReference type="EMBL" id="AP024484">
    <property type="protein sequence ID" value="BCS86177.1"/>
    <property type="molecule type" value="Genomic_DNA"/>
</dbReference>
<dbReference type="Pfam" id="PF01578">
    <property type="entry name" value="Cytochrom_C_asm"/>
    <property type="match status" value="1"/>
</dbReference>
<evidence type="ECO:0000256" key="1">
    <source>
        <dbReference type="ARBA" id="ARBA00004141"/>
    </source>
</evidence>
<feature type="transmembrane region" description="Helical" evidence="6">
    <location>
        <begin position="20"/>
        <end position="42"/>
    </location>
</feature>